<sequence>MPFKSGKLPMRYLGVPLLAKKLRVNDFKFLVDKVASRVNSWRNKVLSYVRRIQLIDLVLSSMQVYWTSVYMFPLIVIKEIDMLLKSFIPRTTVYDARFKDDAKLAHLIEDAQWIWPKEWSDKFHVLTNVKPPTL</sequence>
<proteinExistence type="predicted"/>
<dbReference type="Proteomes" id="UP001151760">
    <property type="component" value="Unassembled WGS sequence"/>
</dbReference>
<dbReference type="EMBL" id="BQNB010010163">
    <property type="protein sequence ID" value="GJS73547.1"/>
    <property type="molecule type" value="Genomic_DNA"/>
</dbReference>
<evidence type="ECO:0000313" key="2">
    <source>
        <dbReference type="Proteomes" id="UP001151760"/>
    </source>
</evidence>
<reference evidence="1" key="1">
    <citation type="journal article" date="2022" name="Int. J. Mol. Sci.">
        <title>Draft Genome of Tanacetum Coccineum: Genomic Comparison of Closely Related Tanacetum-Family Plants.</title>
        <authorList>
            <person name="Yamashiro T."/>
            <person name="Shiraishi A."/>
            <person name="Nakayama K."/>
            <person name="Satake H."/>
        </authorList>
    </citation>
    <scope>NUCLEOTIDE SEQUENCE</scope>
</reference>
<keyword evidence="2" id="KW-1185">Reference proteome</keyword>
<reference evidence="1" key="2">
    <citation type="submission" date="2022-01" db="EMBL/GenBank/DDBJ databases">
        <authorList>
            <person name="Yamashiro T."/>
            <person name="Shiraishi A."/>
            <person name="Satake H."/>
            <person name="Nakayama K."/>
        </authorList>
    </citation>
    <scope>NUCLEOTIDE SEQUENCE</scope>
</reference>
<accession>A0ABQ4Y863</accession>
<dbReference type="PANTHER" id="PTHR33116">
    <property type="entry name" value="REVERSE TRANSCRIPTASE ZINC-BINDING DOMAIN-CONTAINING PROTEIN-RELATED-RELATED"/>
    <property type="match status" value="1"/>
</dbReference>
<evidence type="ECO:0000313" key="1">
    <source>
        <dbReference type="EMBL" id="GJS73547.1"/>
    </source>
</evidence>
<gene>
    <name evidence="1" type="ORF">Tco_0706388</name>
</gene>
<dbReference type="PANTHER" id="PTHR33116:SF84">
    <property type="entry name" value="RNA-DIRECTED DNA POLYMERASE"/>
    <property type="match status" value="1"/>
</dbReference>
<organism evidence="1 2">
    <name type="scientific">Tanacetum coccineum</name>
    <dbReference type="NCBI Taxonomy" id="301880"/>
    <lineage>
        <taxon>Eukaryota</taxon>
        <taxon>Viridiplantae</taxon>
        <taxon>Streptophyta</taxon>
        <taxon>Embryophyta</taxon>
        <taxon>Tracheophyta</taxon>
        <taxon>Spermatophyta</taxon>
        <taxon>Magnoliopsida</taxon>
        <taxon>eudicotyledons</taxon>
        <taxon>Gunneridae</taxon>
        <taxon>Pentapetalae</taxon>
        <taxon>asterids</taxon>
        <taxon>campanulids</taxon>
        <taxon>Asterales</taxon>
        <taxon>Asteraceae</taxon>
        <taxon>Asteroideae</taxon>
        <taxon>Anthemideae</taxon>
        <taxon>Anthemidinae</taxon>
        <taxon>Tanacetum</taxon>
    </lineage>
</organism>
<protein>
    <submittedName>
        <fullName evidence="1">Uncharacterized protein</fullName>
    </submittedName>
</protein>
<comment type="caution">
    <text evidence="1">The sequence shown here is derived from an EMBL/GenBank/DDBJ whole genome shotgun (WGS) entry which is preliminary data.</text>
</comment>
<name>A0ABQ4Y863_9ASTR</name>